<dbReference type="AlphaFoldDB" id="A0A1W1B8B9"/>
<dbReference type="GO" id="GO:0006364">
    <property type="term" value="P:rRNA processing"/>
    <property type="evidence" value="ECO:0007669"/>
    <property type="project" value="InterPro"/>
</dbReference>
<dbReference type="InterPro" id="IPR020549">
    <property type="entry name" value="YbeY_CS"/>
</dbReference>
<gene>
    <name evidence="8" type="ORF">MNB_SV-6-447</name>
</gene>
<dbReference type="SUPFAM" id="SSF55486">
    <property type="entry name" value="Metalloproteases ('zincins'), catalytic domain"/>
    <property type="match status" value="1"/>
</dbReference>
<dbReference type="GO" id="GO:0004519">
    <property type="term" value="F:endonuclease activity"/>
    <property type="evidence" value="ECO:0007669"/>
    <property type="project" value="UniProtKB-KW"/>
</dbReference>
<keyword evidence="3" id="KW-0540">Nuclease</keyword>
<dbReference type="InterPro" id="IPR023091">
    <property type="entry name" value="MetalPrtase_cat_dom_sf_prd"/>
</dbReference>
<dbReference type="Pfam" id="PF02130">
    <property type="entry name" value="YbeY"/>
    <property type="match status" value="1"/>
</dbReference>
<protein>
    <submittedName>
        <fullName evidence="8">Metal-dependent hydrolase YbeY, involved in rRNA and/or ribosome maturation and assembly</fullName>
    </submittedName>
</protein>
<keyword evidence="7" id="KW-0862">Zinc</keyword>
<evidence type="ECO:0000313" key="8">
    <source>
        <dbReference type="EMBL" id="SFV49762.1"/>
    </source>
</evidence>
<dbReference type="GO" id="GO:0004222">
    <property type="term" value="F:metalloendopeptidase activity"/>
    <property type="evidence" value="ECO:0007669"/>
    <property type="project" value="InterPro"/>
</dbReference>
<dbReference type="PANTHER" id="PTHR46986">
    <property type="entry name" value="ENDORIBONUCLEASE YBEY, CHLOROPLASTIC"/>
    <property type="match status" value="1"/>
</dbReference>
<dbReference type="Gene3D" id="3.40.390.30">
    <property type="entry name" value="Metalloproteases ('zincins'), catalytic domain"/>
    <property type="match status" value="1"/>
</dbReference>
<organism evidence="8">
    <name type="scientific">hydrothermal vent metagenome</name>
    <dbReference type="NCBI Taxonomy" id="652676"/>
    <lineage>
        <taxon>unclassified sequences</taxon>
        <taxon>metagenomes</taxon>
        <taxon>ecological metagenomes</taxon>
    </lineage>
</organism>
<sequence>MLSDREIELLICDNDTMRDINRDHRGIDRHTDVLSFPLDGGFDSMPLGSIVISSDYAISRSCEFSHTPQEEFVLLYIHGLLHLLGYDHEVDSGEMRAEEERIIEAYGLPTSLIVRTTNQ</sequence>
<proteinExistence type="inferred from homology"/>
<evidence type="ECO:0000256" key="7">
    <source>
        <dbReference type="ARBA" id="ARBA00022833"/>
    </source>
</evidence>
<evidence type="ECO:0000256" key="4">
    <source>
        <dbReference type="ARBA" id="ARBA00022723"/>
    </source>
</evidence>
<comment type="cofactor">
    <cofactor evidence="1">
        <name>Zn(2+)</name>
        <dbReference type="ChEBI" id="CHEBI:29105"/>
    </cofactor>
</comment>
<evidence type="ECO:0000256" key="2">
    <source>
        <dbReference type="ARBA" id="ARBA00010875"/>
    </source>
</evidence>
<dbReference type="HAMAP" id="MF_00009">
    <property type="entry name" value="Endoribonucl_YbeY"/>
    <property type="match status" value="1"/>
</dbReference>
<reference evidence="8" key="1">
    <citation type="submission" date="2016-10" db="EMBL/GenBank/DDBJ databases">
        <authorList>
            <person name="de Groot N.N."/>
        </authorList>
    </citation>
    <scope>NUCLEOTIDE SEQUENCE</scope>
</reference>
<dbReference type="EMBL" id="FPHC01000001">
    <property type="protein sequence ID" value="SFV49762.1"/>
    <property type="molecule type" value="Genomic_DNA"/>
</dbReference>
<evidence type="ECO:0000256" key="3">
    <source>
        <dbReference type="ARBA" id="ARBA00022722"/>
    </source>
</evidence>
<keyword evidence="6 8" id="KW-0378">Hydrolase</keyword>
<evidence type="ECO:0000256" key="5">
    <source>
        <dbReference type="ARBA" id="ARBA00022759"/>
    </source>
</evidence>
<evidence type="ECO:0000256" key="1">
    <source>
        <dbReference type="ARBA" id="ARBA00001947"/>
    </source>
</evidence>
<keyword evidence="5" id="KW-0255">Endonuclease</keyword>
<comment type="similarity">
    <text evidence="2">Belongs to the endoribonuclease YbeY family.</text>
</comment>
<accession>A0A1W1B8B9</accession>
<dbReference type="PROSITE" id="PS01306">
    <property type="entry name" value="UPF0054"/>
    <property type="match status" value="1"/>
</dbReference>
<dbReference type="PANTHER" id="PTHR46986:SF1">
    <property type="entry name" value="ENDORIBONUCLEASE YBEY, CHLOROPLASTIC"/>
    <property type="match status" value="1"/>
</dbReference>
<dbReference type="InterPro" id="IPR002036">
    <property type="entry name" value="YbeY"/>
</dbReference>
<dbReference type="NCBIfam" id="TIGR00043">
    <property type="entry name" value="rRNA maturation RNase YbeY"/>
    <property type="match status" value="1"/>
</dbReference>
<name>A0A1W1B8B9_9ZZZZ</name>
<keyword evidence="4" id="KW-0479">Metal-binding</keyword>
<evidence type="ECO:0000256" key="6">
    <source>
        <dbReference type="ARBA" id="ARBA00022801"/>
    </source>
</evidence>
<dbReference type="GO" id="GO:0046872">
    <property type="term" value="F:metal ion binding"/>
    <property type="evidence" value="ECO:0007669"/>
    <property type="project" value="UniProtKB-KW"/>
</dbReference>